<evidence type="ECO:0000313" key="3">
    <source>
        <dbReference type="Proteomes" id="UP000324298"/>
    </source>
</evidence>
<evidence type="ECO:0000313" key="2">
    <source>
        <dbReference type="EMBL" id="KAA0893343.1"/>
    </source>
</evidence>
<sequence length="318" mass="36107">MSSWRSFWPPSPPLTRRPRPISSIPIWKSRDMRYFIEHETVLEYPEAVREHHVELRLTPREDSYQRLLGITLETEPTAGLRGYRDYYGNQVTCFDIIQPHRRLVTRMRAEVENTLANPFDFQPLSPGDEQERLREALRTTPSLYDYILSRSPATPNLGRLDQGFAFPCHEPGRPVLESVQQAMEWITTVLRYKAGVTTVHSTLTQALTAGAGVCQDFAHLLIAIVRSWKIPARYVMGYLASREEEAEESPPATHAWTEVFIPGRGWTGFDATQQILANDLFIPVAVGRDYLDAAPQRGSFKGDAAGDNPVIRLSISQQ</sequence>
<dbReference type="SMART" id="SM00460">
    <property type="entry name" value="TGc"/>
    <property type="match status" value="1"/>
</dbReference>
<accession>A0A5A9XKU5</accession>
<dbReference type="AlphaFoldDB" id="A0A5A9XKU5"/>
<dbReference type="Proteomes" id="UP000324298">
    <property type="component" value="Unassembled WGS sequence"/>
</dbReference>
<dbReference type="InterPro" id="IPR002931">
    <property type="entry name" value="Transglutaminase-like"/>
</dbReference>
<dbReference type="PANTHER" id="PTHR33490">
    <property type="entry name" value="BLR5614 PROTEIN-RELATED"/>
    <property type="match status" value="1"/>
</dbReference>
<organism evidence="2 3">
    <name type="scientific">Oryzomonas rubra</name>
    <dbReference type="NCBI Taxonomy" id="2509454"/>
    <lineage>
        <taxon>Bacteria</taxon>
        <taxon>Pseudomonadati</taxon>
        <taxon>Thermodesulfobacteriota</taxon>
        <taxon>Desulfuromonadia</taxon>
        <taxon>Geobacterales</taxon>
        <taxon>Geobacteraceae</taxon>
        <taxon>Oryzomonas</taxon>
    </lineage>
</organism>
<proteinExistence type="predicted"/>
<dbReference type="OrthoDB" id="9804872at2"/>
<name>A0A5A9XKU5_9BACT</name>
<comment type="caution">
    <text evidence="2">The sequence shown here is derived from an EMBL/GenBank/DDBJ whole genome shotgun (WGS) entry which is preliminary data.</text>
</comment>
<dbReference type="Pfam" id="PF08379">
    <property type="entry name" value="Bact_transglu_N"/>
    <property type="match status" value="1"/>
</dbReference>
<dbReference type="InterPro" id="IPR013589">
    <property type="entry name" value="Bac_transglu_N"/>
</dbReference>
<feature type="domain" description="Transglutaminase-like" evidence="1">
    <location>
        <begin position="206"/>
        <end position="273"/>
    </location>
</feature>
<evidence type="ECO:0000259" key="1">
    <source>
        <dbReference type="SMART" id="SM00460"/>
    </source>
</evidence>
<dbReference type="EMBL" id="SRSD01000003">
    <property type="protein sequence ID" value="KAA0893343.1"/>
    <property type="molecule type" value="Genomic_DNA"/>
</dbReference>
<dbReference type="Gene3D" id="3.10.620.30">
    <property type="match status" value="1"/>
</dbReference>
<keyword evidence="3" id="KW-1185">Reference proteome</keyword>
<dbReference type="SUPFAM" id="SSF54001">
    <property type="entry name" value="Cysteine proteinases"/>
    <property type="match status" value="1"/>
</dbReference>
<dbReference type="Pfam" id="PF01841">
    <property type="entry name" value="Transglut_core"/>
    <property type="match status" value="1"/>
</dbReference>
<gene>
    <name evidence="2" type="ORF">ET418_05880</name>
</gene>
<dbReference type="InterPro" id="IPR038765">
    <property type="entry name" value="Papain-like_cys_pep_sf"/>
</dbReference>
<reference evidence="2 3" key="1">
    <citation type="submission" date="2019-04" db="EMBL/GenBank/DDBJ databases">
        <title>Geobacter ruber sp. nov., ferric-reducing bacteria isolated from paddy soil.</title>
        <authorList>
            <person name="Xu Z."/>
            <person name="Masuda Y."/>
            <person name="Itoh H."/>
            <person name="Senoo K."/>
        </authorList>
    </citation>
    <scope>NUCLEOTIDE SEQUENCE [LARGE SCALE GENOMIC DNA]</scope>
    <source>
        <strain evidence="2 3">Red88</strain>
    </source>
</reference>
<dbReference type="PANTHER" id="PTHR33490:SF6">
    <property type="entry name" value="SLL1049 PROTEIN"/>
    <property type="match status" value="1"/>
</dbReference>
<protein>
    <submittedName>
        <fullName evidence="2">Transglutaminase family protein</fullName>
    </submittedName>
</protein>